<reference evidence="1" key="2">
    <citation type="journal article" date="2015" name="Fish Shellfish Immunol.">
        <title>Early steps in the European eel (Anguilla anguilla)-Vibrio vulnificus interaction in the gills: Role of the RtxA13 toxin.</title>
        <authorList>
            <person name="Callol A."/>
            <person name="Pajuelo D."/>
            <person name="Ebbesson L."/>
            <person name="Teles M."/>
            <person name="MacKenzie S."/>
            <person name="Amaro C."/>
        </authorList>
    </citation>
    <scope>NUCLEOTIDE SEQUENCE</scope>
</reference>
<reference evidence="1" key="1">
    <citation type="submission" date="2014-11" db="EMBL/GenBank/DDBJ databases">
        <authorList>
            <person name="Amaro Gonzalez C."/>
        </authorList>
    </citation>
    <scope>NUCLEOTIDE SEQUENCE</scope>
</reference>
<dbReference type="EMBL" id="GBXM01093015">
    <property type="protein sequence ID" value="JAH15562.1"/>
    <property type="molecule type" value="Transcribed_RNA"/>
</dbReference>
<protein>
    <submittedName>
        <fullName evidence="1">Uncharacterized protein</fullName>
    </submittedName>
</protein>
<accession>A0A0E9QGD1</accession>
<organism evidence="1">
    <name type="scientific">Anguilla anguilla</name>
    <name type="common">European freshwater eel</name>
    <name type="synonym">Muraena anguilla</name>
    <dbReference type="NCBI Taxonomy" id="7936"/>
    <lineage>
        <taxon>Eukaryota</taxon>
        <taxon>Metazoa</taxon>
        <taxon>Chordata</taxon>
        <taxon>Craniata</taxon>
        <taxon>Vertebrata</taxon>
        <taxon>Euteleostomi</taxon>
        <taxon>Actinopterygii</taxon>
        <taxon>Neopterygii</taxon>
        <taxon>Teleostei</taxon>
        <taxon>Anguilliformes</taxon>
        <taxon>Anguillidae</taxon>
        <taxon>Anguilla</taxon>
    </lineage>
</organism>
<name>A0A0E9QGD1_ANGAN</name>
<sequence>MKIFHISKDNRFYNCHSIAKQNNPCICVHMHSYMRHIHNTTEIVQCSSV</sequence>
<dbReference type="AlphaFoldDB" id="A0A0E9QGD1"/>
<proteinExistence type="predicted"/>
<evidence type="ECO:0000313" key="1">
    <source>
        <dbReference type="EMBL" id="JAH15562.1"/>
    </source>
</evidence>